<gene>
    <name evidence="7" type="ORF">ACFSC9_04845</name>
</gene>
<keyword evidence="2" id="KW-0808">Transferase</keyword>
<keyword evidence="4 6" id="KW-1133">Transmembrane helix</keyword>
<proteinExistence type="predicted"/>
<accession>A0ABW4REZ8</accession>
<evidence type="ECO:0000256" key="1">
    <source>
        <dbReference type="ARBA" id="ARBA00004141"/>
    </source>
</evidence>
<dbReference type="CDD" id="cd13962">
    <property type="entry name" value="PT_UbiA_UBIAD1"/>
    <property type="match status" value="1"/>
</dbReference>
<dbReference type="Pfam" id="PF01040">
    <property type="entry name" value="UbiA"/>
    <property type="match status" value="1"/>
</dbReference>
<keyword evidence="5 6" id="KW-0472">Membrane</keyword>
<sequence length="311" mass="33827">MSHSILQALTLRNLMRLVRPIAVLCSSVAIIFSGVFPLLTYGDVPVSTIVLISAVLLVGCILIHGMLTHALNDYTDHLSGTDQLSPAMLSGGSRVIQEERITPGLLYRFGLWLMGILLVLDMILLLTGQYRLAILLLVGIWGAASYSLPALRLSYYPLAGEWISTFPSALFLGLGGAWLATGAFPLWSVQNAIINALYCIAWVMVHHIPDLDADRQASPIKRTSVVWCADRWGEGFSRVPAIAYMLLIALCAIWLAVSGRCIAAVGIGMIVLLSIWWIWKMDVQQPSSVTACEKKLLLLAIAGAVLLGIFV</sequence>
<feature type="transmembrane region" description="Helical" evidence="6">
    <location>
        <begin position="132"/>
        <end position="151"/>
    </location>
</feature>
<dbReference type="EMBL" id="JBHUEH010000010">
    <property type="protein sequence ID" value="MFD1884846.1"/>
    <property type="molecule type" value="Genomic_DNA"/>
</dbReference>
<feature type="transmembrane region" description="Helical" evidence="6">
    <location>
        <begin position="46"/>
        <end position="67"/>
    </location>
</feature>
<dbReference type="Proteomes" id="UP001597233">
    <property type="component" value="Unassembled WGS sequence"/>
</dbReference>
<reference evidence="8" key="1">
    <citation type="journal article" date="2019" name="Int. J. Syst. Evol. Microbiol.">
        <title>The Global Catalogue of Microorganisms (GCM) 10K type strain sequencing project: providing services to taxonomists for standard genome sequencing and annotation.</title>
        <authorList>
            <consortium name="The Broad Institute Genomics Platform"/>
            <consortium name="The Broad Institute Genome Sequencing Center for Infectious Disease"/>
            <person name="Wu L."/>
            <person name="Ma J."/>
        </authorList>
    </citation>
    <scope>NUCLEOTIDE SEQUENCE [LARGE SCALE GENOMIC DNA]</scope>
    <source>
        <strain evidence="8">CCUG 54950</strain>
    </source>
</reference>
<feature type="transmembrane region" description="Helical" evidence="6">
    <location>
        <begin position="291"/>
        <end position="310"/>
    </location>
</feature>
<organism evidence="7 8">
    <name type="scientific">Paenibacillus wenxiniae</name>
    <dbReference type="NCBI Taxonomy" id="1636843"/>
    <lineage>
        <taxon>Bacteria</taxon>
        <taxon>Bacillati</taxon>
        <taxon>Bacillota</taxon>
        <taxon>Bacilli</taxon>
        <taxon>Bacillales</taxon>
        <taxon>Paenibacillaceae</taxon>
        <taxon>Paenibacillus</taxon>
    </lineage>
</organism>
<evidence type="ECO:0000313" key="8">
    <source>
        <dbReference type="Proteomes" id="UP001597233"/>
    </source>
</evidence>
<evidence type="ECO:0000256" key="2">
    <source>
        <dbReference type="ARBA" id="ARBA00022679"/>
    </source>
</evidence>
<evidence type="ECO:0000256" key="3">
    <source>
        <dbReference type="ARBA" id="ARBA00022692"/>
    </source>
</evidence>
<feature type="transmembrane region" description="Helical" evidence="6">
    <location>
        <begin position="105"/>
        <end position="126"/>
    </location>
</feature>
<keyword evidence="3 6" id="KW-0812">Transmembrane</keyword>
<feature type="transmembrane region" description="Helical" evidence="6">
    <location>
        <begin position="21"/>
        <end position="40"/>
    </location>
</feature>
<dbReference type="PANTHER" id="PTHR13929">
    <property type="entry name" value="1,4-DIHYDROXY-2-NAPHTHOATE OCTAPRENYLTRANSFERASE"/>
    <property type="match status" value="1"/>
</dbReference>
<comment type="subcellular location">
    <subcellularLocation>
        <location evidence="1">Membrane</location>
        <topology evidence="1">Multi-pass membrane protein</topology>
    </subcellularLocation>
</comment>
<dbReference type="InterPro" id="IPR026046">
    <property type="entry name" value="UBIAD1"/>
</dbReference>
<feature type="transmembrane region" description="Helical" evidence="6">
    <location>
        <begin position="239"/>
        <end position="256"/>
    </location>
</feature>
<evidence type="ECO:0000313" key="7">
    <source>
        <dbReference type="EMBL" id="MFD1884846.1"/>
    </source>
</evidence>
<keyword evidence="8" id="KW-1185">Reference proteome</keyword>
<protein>
    <submittedName>
        <fullName evidence="7">Prenyltransferase</fullName>
    </submittedName>
</protein>
<evidence type="ECO:0000256" key="5">
    <source>
        <dbReference type="ARBA" id="ARBA00023136"/>
    </source>
</evidence>
<dbReference type="PANTHER" id="PTHR13929:SF0">
    <property type="entry name" value="UBIA PRENYLTRANSFERASE DOMAIN-CONTAINING PROTEIN 1"/>
    <property type="match status" value="1"/>
</dbReference>
<comment type="caution">
    <text evidence="7">The sequence shown here is derived from an EMBL/GenBank/DDBJ whole genome shotgun (WGS) entry which is preliminary data.</text>
</comment>
<feature type="transmembrane region" description="Helical" evidence="6">
    <location>
        <begin position="163"/>
        <end position="181"/>
    </location>
</feature>
<feature type="transmembrane region" description="Helical" evidence="6">
    <location>
        <begin position="262"/>
        <end position="279"/>
    </location>
</feature>
<name>A0ABW4REZ8_9BACL</name>
<evidence type="ECO:0000256" key="4">
    <source>
        <dbReference type="ARBA" id="ARBA00022989"/>
    </source>
</evidence>
<evidence type="ECO:0000256" key="6">
    <source>
        <dbReference type="SAM" id="Phobius"/>
    </source>
</evidence>
<dbReference type="RefSeq" id="WP_347324489.1">
    <property type="nucleotide sequence ID" value="NZ_JBCGUH010000003.1"/>
</dbReference>
<dbReference type="InterPro" id="IPR000537">
    <property type="entry name" value="UbiA_prenyltransferase"/>
</dbReference>